<dbReference type="InterPro" id="IPR010144">
    <property type="entry name" value="CRISPR-assoc_prot_Csd1-typ"/>
</dbReference>
<dbReference type="EMBL" id="VWXX01000010">
    <property type="protein sequence ID" value="KAA6185361.1"/>
    <property type="molecule type" value="Genomic_DNA"/>
</dbReference>
<evidence type="ECO:0000313" key="2">
    <source>
        <dbReference type="Proteomes" id="UP000322981"/>
    </source>
</evidence>
<comment type="caution">
    <text evidence="1">The sequence shown here is derived from an EMBL/GenBank/DDBJ whole genome shotgun (WGS) entry which is preliminary data.</text>
</comment>
<reference evidence="1 2" key="1">
    <citation type="submission" date="2019-09" db="EMBL/GenBank/DDBJ databases">
        <title>Whole-genome sequence of the purple sulfur bacterium Thiohalocapsa marina DSM 19078.</title>
        <authorList>
            <person name="Kyndt J.A."/>
            <person name="Meyer T.E."/>
        </authorList>
    </citation>
    <scope>NUCLEOTIDE SEQUENCE [LARGE SCALE GENOMIC DNA]</scope>
    <source>
        <strain evidence="1 2">DSM 19078</strain>
    </source>
</reference>
<accession>A0A5M8FQA6</accession>
<dbReference type="NCBIfam" id="TIGR01863">
    <property type="entry name" value="cas_Csd1"/>
    <property type="match status" value="1"/>
</dbReference>
<dbReference type="RefSeq" id="WP_150092482.1">
    <property type="nucleotide sequence ID" value="NZ_JBFUOH010000033.1"/>
</dbReference>
<evidence type="ECO:0000313" key="1">
    <source>
        <dbReference type="EMBL" id="KAA6185361.1"/>
    </source>
</evidence>
<dbReference type="Pfam" id="PF09709">
    <property type="entry name" value="Cas_Csd1"/>
    <property type="match status" value="1"/>
</dbReference>
<protein>
    <submittedName>
        <fullName evidence="1">Type I-C CRISPR-associated protein Cas8c/Csd1</fullName>
    </submittedName>
</protein>
<organism evidence="1 2">
    <name type="scientific">Thiohalocapsa marina</name>
    <dbReference type="NCBI Taxonomy" id="424902"/>
    <lineage>
        <taxon>Bacteria</taxon>
        <taxon>Pseudomonadati</taxon>
        <taxon>Pseudomonadota</taxon>
        <taxon>Gammaproteobacteria</taxon>
        <taxon>Chromatiales</taxon>
        <taxon>Chromatiaceae</taxon>
        <taxon>Thiohalocapsa</taxon>
    </lineage>
</organism>
<gene>
    <name evidence="1" type="primary">cas8c</name>
    <name evidence="1" type="ORF">F2Q65_08760</name>
</gene>
<name>A0A5M8FQA6_9GAMM</name>
<dbReference type="Proteomes" id="UP000322981">
    <property type="component" value="Unassembled WGS sequence"/>
</dbReference>
<dbReference type="OrthoDB" id="9778918at2"/>
<proteinExistence type="predicted"/>
<keyword evidence="2" id="KW-1185">Reference proteome</keyword>
<sequence>MILQSLNQLYDRLAEDASYGIAPAGYSAQKIAFVVVLHPDGRLYGIDDVREEKGKRRISRQMLVPGQAKPSGSGINPCFLWDNSAYLLGHVGPKKSNESDEAFEKRRLRTEKSFDGFRAKHLDLESQIDDPGYMALCRFLKCWNPDRCREFGLLDELDSGFGVFQLIGETRYLHQHAKLEAWWKRQTDEPAQKTAASLCLVTGERAIPARTHEPKLKGVAGAQSSGAALVSFNCDAFKSYGKDQSLNAPVSEQAAFRYCTALNGLLSGPSSDKHRISVGDTTVVFWTEKATVTEQWLADFLSGNIEAEAQDETAREQTKALLQALRSGGGELKVVGDDPATPVQILGLAPNAARLAPRFWHTGSLGDLFDKLKAHHDALRVVPQHGAGSKRPDPEFPPIWMLLRETARESKDISPLLGGALMRAILEGTAYPDSLASAVIRRIRADRTINYMRAAILKAWLLRKPHQKGDISVSLDTDNLDPAYRLGRLFAVLESAQYAALGNVGAGIRDRFYSSASATPAIVFPRLLRTYQHHLGKMTQGATIAFEKRAQDIISGIDAMPSHLNLEAQARFALGYYHQRQALFDGAKKPESVPEKKE</sequence>
<dbReference type="CDD" id="cd09757">
    <property type="entry name" value="Cas8c_I-C"/>
    <property type="match status" value="1"/>
</dbReference>
<dbReference type="AlphaFoldDB" id="A0A5M8FQA6"/>